<dbReference type="PANTHER" id="PTHR33293">
    <property type="entry name" value="INSERTION ELEMENT IS1 1 PROTEIN INSB-RELATED"/>
    <property type="match status" value="1"/>
</dbReference>
<evidence type="ECO:0000313" key="2">
    <source>
        <dbReference type="Proteomes" id="UP000284605"/>
    </source>
</evidence>
<dbReference type="Proteomes" id="UP000284605">
    <property type="component" value="Unassembled WGS sequence"/>
</dbReference>
<comment type="caution">
    <text evidence="1">The sequence shown here is derived from an EMBL/GenBank/DDBJ whole genome shotgun (WGS) entry which is preliminary data.</text>
</comment>
<dbReference type="AlphaFoldDB" id="A0A418W9H8"/>
<organism evidence="1 2">
    <name type="scientific">Oleomonas cavernae</name>
    <dbReference type="NCBI Taxonomy" id="2320859"/>
    <lineage>
        <taxon>Bacteria</taxon>
        <taxon>Pseudomonadati</taxon>
        <taxon>Pseudomonadota</taxon>
        <taxon>Alphaproteobacteria</taxon>
        <taxon>Acetobacterales</taxon>
        <taxon>Acetobacteraceae</taxon>
        <taxon>Oleomonas</taxon>
    </lineage>
</organism>
<sequence length="309" mass="34913">MAYLLDAKHKSSYLMGMNKLPLAKRVQILSLLCEGSSMRTISRVVDVSINTVTKMLVDAGETCAELHDEMVREVRASRVQCDEIWSFCYAKQRVAKTTGNADAGDVWTWTALDAETKLIVSYYVGDRSSESAIVLMDDLRSRLANRVQLTTDGHKAYLEAVEGAFGDDVDYAMLVKIYGDIPEAHKGRYSPAECVGARKQRITGNPDKAAVSTSYVERQNLTMRMSMRRFTRLTNAFSKKLDNHMHALSLYFAFYNFIRIHKSLRVSPAMAAKITDKLWSWEDIIARMDARETPKPRGPYKKRGADNSN</sequence>
<dbReference type="Gene3D" id="1.10.1270.10">
    <property type="entry name" value="TrpR-like"/>
    <property type="match status" value="1"/>
</dbReference>
<name>A0A418W9H8_9PROT</name>
<dbReference type="EMBL" id="QYUK01000011">
    <property type="protein sequence ID" value="RJF86648.1"/>
    <property type="molecule type" value="Genomic_DNA"/>
</dbReference>
<evidence type="ECO:0000313" key="1">
    <source>
        <dbReference type="EMBL" id="RJF86648.1"/>
    </source>
</evidence>
<keyword evidence="2" id="KW-1185">Reference proteome</keyword>
<dbReference type="InterPro" id="IPR038116">
    <property type="entry name" value="TrpR-like_sf"/>
</dbReference>
<dbReference type="PANTHER" id="PTHR33293:SF2">
    <property type="entry name" value="TRANSPOSASE"/>
    <property type="match status" value="1"/>
</dbReference>
<accession>A0A418W9H8</accession>
<dbReference type="InterPro" id="IPR051354">
    <property type="entry name" value="Transposase_27_IS1"/>
</dbReference>
<protein>
    <submittedName>
        <fullName evidence="1">IS1 family transposase</fullName>
    </submittedName>
</protein>
<dbReference type="OrthoDB" id="7197613at2"/>
<reference evidence="1 2" key="1">
    <citation type="submission" date="2018-09" db="EMBL/GenBank/DDBJ databases">
        <authorList>
            <person name="Zhu H."/>
        </authorList>
    </citation>
    <scope>NUCLEOTIDE SEQUENCE [LARGE SCALE GENOMIC DNA]</scope>
    <source>
        <strain evidence="1 2">K1W22B-8</strain>
    </source>
</reference>
<proteinExistence type="predicted"/>
<gene>
    <name evidence="1" type="ORF">D3874_06115</name>
</gene>